<dbReference type="Pfam" id="PF12872">
    <property type="entry name" value="OST-HTH"/>
    <property type="match status" value="5"/>
</dbReference>
<dbReference type="InterPro" id="IPR012677">
    <property type="entry name" value="Nucleotide-bd_a/b_plait_sf"/>
</dbReference>
<dbReference type="InterPro" id="IPR034189">
    <property type="entry name" value="MARF1_RRM1"/>
</dbReference>
<protein>
    <recommendedName>
        <fullName evidence="2">Meiosis regulator and mRNA stability factor 1</fullName>
    </recommendedName>
    <alternativeName>
        <fullName evidence="8">Limkain-b1</fullName>
    </alternativeName>
</protein>
<accession>A0A1S3JJU3</accession>
<dbReference type="PANTHER" id="PTHR14379">
    <property type="entry name" value="LIMKAIN B LKAP"/>
    <property type="match status" value="1"/>
</dbReference>
<evidence type="ECO:0000256" key="10">
    <source>
        <dbReference type="SAM" id="MobiDB-lite"/>
    </source>
</evidence>
<dbReference type="GO" id="GO:0005777">
    <property type="term" value="C:peroxisome"/>
    <property type="evidence" value="ECO:0007669"/>
    <property type="project" value="UniProtKB-SubCell"/>
</dbReference>
<feature type="domain" description="HTH OST-type" evidence="12">
    <location>
        <begin position="764"/>
        <end position="838"/>
    </location>
</feature>
<dbReference type="STRING" id="7574.A0A1S3JJU3"/>
<feature type="compositionally biased region" description="Polar residues" evidence="10">
    <location>
        <begin position="184"/>
        <end position="199"/>
    </location>
</feature>
<dbReference type="Pfam" id="PF11608">
    <property type="entry name" value="RRM_MARF1"/>
    <property type="match status" value="1"/>
</dbReference>
<keyword evidence="3" id="KW-0677">Repeat</keyword>
<feature type="region of interest" description="Disordered" evidence="10">
    <location>
        <begin position="1230"/>
        <end position="1258"/>
    </location>
</feature>
<dbReference type="InterPro" id="IPR024768">
    <property type="entry name" value="Marf1"/>
</dbReference>
<dbReference type="GO" id="GO:0010468">
    <property type="term" value="P:regulation of gene expression"/>
    <property type="evidence" value="ECO:0007669"/>
    <property type="project" value="InterPro"/>
</dbReference>
<dbReference type="GO" id="GO:0048477">
    <property type="term" value="P:oogenesis"/>
    <property type="evidence" value="ECO:0007669"/>
    <property type="project" value="UniProtKB-KW"/>
</dbReference>
<dbReference type="Gene3D" id="3.30.420.610">
    <property type="entry name" value="LOTUS domain-like"/>
    <property type="match status" value="4"/>
</dbReference>
<evidence type="ECO:0000256" key="1">
    <source>
        <dbReference type="ARBA" id="ARBA00004275"/>
    </source>
</evidence>
<reference evidence="14 15" key="1">
    <citation type="submission" date="2025-04" db="UniProtKB">
        <authorList>
            <consortium name="RefSeq"/>
        </authorList>
    </citation>
    <scope>IDENTIFICATION</scope>
    <source>
        <tissue evidence="14 15">Gonads</tissue>
    </source>
</reference>
<dbReference type="SUPFAM" id="SSF54928">
    <property type="entry name" value="RNA-binding domain, RBD"/>
    <property type="match status" value="1"/>
</dbReference>
<feature type="compositionally biased region" description="Polar residues" evidence="10">
    <location>
        <begin position="1473"/>
        <end position="1487"/>
    </location>
</feature>
<keyword evidence="6" id="KW-0576">Peroxisome</keyword>
<sequence length="1527" mass="171507">MTTYAEAVKNQGVLPPIGVFWDIENCCVPRSKSALAVAQCIREKFFVGHKEAEFMVVCDASKENPVIIEELHNAQVTVVHVRSSSKNAADDKLRQKLRRFGSTHSPPATVVLISSDINFAEELRYLRHNCAFHVVLVHSRQVSNGLLAFAHEHCCFDDLVANVSSRFELLESKRERESLSKSSNYAESPTFSDAGSTETANSKNELVVTNLPLNKETHYLRRKLRFLSDNCGGKVKNISHGSALIRFANANDAARAYTRMQGESIYGSKIEVNFASNSNRTVTEILRRRMKASCVQEPPRLPRPIRAKKESPCRSRTADKVSDSADGSSTETEQVAARQSYYRPSERTEQVHDNDDNPGNPQKPNTKTFLVLQQQLFQDEQQYKLNKEKDGTSVQEMPFLRPQEVPRPASAPTLGDMTFHGSGYVKRSPSPMMMMNRQNSDSYVQSYRVAPRPILSASYDGGSQTSLCSLGEPFVELLVSNLDYNISAREWKKILWSTFAQQITVLGVHIQTQMDNNNVGLIRVPSLDEARYAISIFHRKKIGYKRIHVTVRENDSRVASTIKSEIIALLKEVPGQALPLFKFVEVFEKRYHRAISVSELFKLKDVVEIQDQDGPGRRVKLLPGLLHSPTLQDPEDAEVQEIFEVPVCEIHCGNQNYVDMLDAVVLPNVVLSLRSFAPHVHTLLQTHNGSLPLISFPQCYETEFGPLPMLEQDGVPLEHLISCVPGVQIKLSKSGIKKVHWAENKSACDADDDRPCPSLVMGQQLNQFSREVVDLLKMSPHSQIPFMKFIPAYHHHFGRQCRVADYGYTKLMELFEAVPHVLQVMGFGQRVVLTLTHRVQVRRFTADLLRVLKAQPTKSIPVHEFADAYSKYVLKPFDIVDYGVCFLEDMLVELPETTVTVCGLGEEMIITIPRRDQTEEEMERTRQFALEVVDLLKHSPQCDMPFNKFIPAYHHHFGKQCKVSDYGFTKLLELFEAIPDTVEIVEEPGDDKIIRLTEKELLKVLSQQMVEMLRSEHSQCIPLAQLGSKFMSCHGHALRLEDYKVESSTELLGKLKHIVKVEMNDGIEWVTLANRAPMSQQAYRVLLLLMDHNRGTMTCSDLWDTYKTTFNTSLNVDTALKELKYYIEVTGEGNRRVVKLQPLQMFAREVRLLLRSNQGKIGLQQFESAYEGQFMVQLKPVRYGFASLMALLQAIPHVATIRGKGYRKTVLLSQDFIGKLSQYIPPSQIQGLDGSTAGRSNQDGKSASPSYDSGITDDEDKDLMHLAVSRGTSPVDFLADPVPSSVPSPDLKPSSTSLDEKDLIVLDGAIKSYSMQKPQNLLEGVLGSLTADEKKGQKTPLCQTPVSSMLQFAAQYLPSSLPKPLPVIPHQSGSSMPPGQIIHRWQHWQDRTHPHQQEMQQQQLQQNEQQQEAEMIKHQHQLEQALHIQQLALQQMLKTPQKEKQQQEKTKSSAASLSANSTAEPAREMVAQGTPSRNAPSAVASPNSKSGSGGSEHSASPSSNRGTPKKCRIAARFNTPIKPPREA</sequence>
<evidence type="ECO:0000256" key="3">
    <source>
        <dbReference type="ARBA" id="ARBA00022737"/>
    </source>
</evidence>
<feature type="region of interest" description="Disordered" evidence="10">
    <location>
        <begin position="1389"/>
        <end position="1418"/>
    </location>
</feature>
<evidence type="ECO:0000313" key="15">
    <source>
        <dbReference type="RefSeq" id="XP_013410406.1"/>
    </source>
</evidence>
<evidence type="ECO:0000256" key="6">
    <source>
        <dbReference type="ARBA" id="ARBA00023140"/>
    </source>
</evidence>
<keyword evidence="5" id="KW-0896">Oogenesis</keyword>
<feature type="compositionally biased region" description="Basic and acidic residues" evidence="10">
    <location>
        <begin position="1440"/>
        <end position="1451"/>
    </location>
</feature>
<organism evidence="13 15">
    <name type="scientific">Lingula anatina</name>
    <name type="common">Brachiopod</name>
    <name type="synonym">Lingula unguis</name>
    <dbReference type="NCBI Taxonomy" id="7574"/>
    <lineage>
        <taxon>Eukaryota</taxon>
        <taxon>Metazoa</taxon>
        <taxon>Spiralia</taxon>
        <taxon>Lophotrochozoa</taxon>
        <taxon>Brachiopoda</taxon>
        <taxon>Linguliformea</taxon>
        <taxon>Lingulata</taxon>
        <taxon>Lingulida</taxon>
        <taxon>Linguloidea</taxon>
        <taxon>Lingulidae</taxon>
        <taxon>Lingula</taxon>
    </lineage>
</organism>
<dbReference type="Proteomes" id="UP000085678">
    <property type="component" value="Unplaced"/>
</dbReference>
<dbReference type="GeneID" id="106173732"/>
<dbReference type="RefSeq" id="XP_013410405.1">
    <property type="nucleotide sequence ID" value="XM_013554951.1"/>
</dbReference>
<feature type="compositionally biased region" description="Basic and acidic residues" evidence="10">
    <location>
        <begin position="307"/>
        <end position="323"/>
    </location>
</feature>
<evidence type="ECO:0000259" key="12">
    <source>
        <dbReference type="PROSITE" id="PS51644"/>
    </source>
</evidence>
<dbReference type="KEGG" id="lak:106173732"/>
<dbReference type="InterPro" id="IPR025605">
    <property type="entry name" value="OST-HTH/LOTUS_dom"/>
</dbReference>
<keyword evidence="5" id="KW-0221">Differentiation</keyword>
<evidence type="ECO:0000256" key="8">
    <source>
        <dbReference type="ARBA" id="ARBA00030116"/>
    </source>
</evidence>
<dbReference type="InterPro" id="IPR021139">
    <property type="entry name" value="NYN"/>
</dbReference>
<dbReference type="PANTHER" id="PTHR14379:SF3">
    <property type="entry name" value="MEIOSIS REGULATOR AND MRNA STABILITY FACTOR 1"/>
    <property type="match status" value="1"/>
</dbReference>
<dbReference type="Pfam" id="PF01936">
    <property type="entry name" value="NYN"/>
    <property type="match status" value="1"/>
</dbReference>
<feature type="compositionally biased region" description="Polar residues" evidence="10">
    <location>
        <begin position="357"/>
        <end position="366"/>
    </location>
</feature>
<feature type="domain" description="HTH OST-type" evidence="12">
    <location>
        <begin position="840"/>
        <end position="914"/>
    </location>
</feature>
<keyword evidence="4 9" id="KW-0694">RNA-binding</keyword>
<feature type="domain" description="RRM" evidence="11">
    <location>
        <begin position="204"/>
        <end position="277"/>
    </location>
</feature>
<dbReference type="PROSITE" id="PS50102">
    <property type="entry name" value="RRM"/>
    <property type="match status" value="1"/>
</dbReference>
<dbReference type="RefSeq" id="XP_013410406.1">
    <property type="nucleotide sequence ID" value="XM_013554952.1"/>
</dbReference>
<evidence type="ECO:0000256" key="9">
    <source>
        <dbReference type="PROSITE-ProRule" id="PRU00176"/>
    </source>
</evidence>
<gene>
    <name evidence="14 15" type="primary">LOC106173732</name>
</gene>
<dbReference type="InterPro" id="IPR045602">
    <property type="entry name" value="MARF1_LOTUS"/>
</dbReference>
<feature type="region of interest" description="Disordered" evidence="10">
    <location>
        <begin position="293"/>
        <end position="366"/>
    </location>
</feature>
<dbReference type="Pfam" id="PF19687">
    <property type="entry name" value="MARF1_LOTUS"/>
    <property type="match status" value="1"/>
</dbReference>
<dbReference type="GO" id="GO:0051321">
    <property type="term" value="P:meiotic cell cycle"/>
    <property type="evidence" value="ECO:0007669"/>
    <property type="project" value="UniProtKB-KW"/>
</dbReference>
<dbReference type="InterPro" id="IPR000504">
    <property type="entry name" value="RRM_dom"/>
</dbReference>
<feature type="domain" description="HTH OST-type" evidence="12">
    <location>
        <begin position="1001"/>
        <end position="1075"/>
    </location>
</feature>
<evidence type="ECO:0000313" key="13">
    <source>
        <dbReference type="Proteomes" id="UP000085678"/>
    </source>
</evidence>
<evidence type="ECO:0000256" key="7">
    <source>
        <dbReference type="ARBA" id="ARBA00023254"/>
    </source>
</evidence>
<evidence type="ECO:0000259" key="11">
    <source>
        <dbReference type="PROSITE" id="PS50102"/>
    </source>
</evidence>
<name>A0A1S3JJU3_LINAN</name>
<dbReference type="OrthoDB" id="549353at2759"/>
<feature type="compositionally biased region" description="Basic and acidic residues" evidence="10">
    <location>
        <begin position="344"/>
        <end position="355"/>
    </location>
</feature>
<feature type="compositionally biased region" description="Low complexity" evidence="10">
    <location>
        <begin position="1452"/>
        <end position="1463"/>
    </location>
</feature>
<dbReference type="GO" id="GO:0004540">
    <property type="term" value="F:RNA nuclease activity"/>
    <property type="evidence" value="ECO:0007669"/>
    <property type="project" value="InterPro"/>
</dbReference>
<comment type="subcellular location">
    <subcellularLocation>
        <location evidence="1">Peroxisome</location>
    </subcellularLocation>
</comment>
<feature type="domain" description="HTH OST-type" evidence="12">
    <location>
        <begin position="924"/>
        <end position="998"/>
    </location>
</feature>
<dbReference type="GO" id="GO:0003723">
    <property type="term" value="F:RNA binding"/>
    <property type="evidence" value="ECO:0007669"/>
    <property type="project" value="UniProtKB-UniRule"/>
</dbReference>
<dbReference type="PROSITE" id="PS51644">
    <property type="entry name" value="HTH_OST"/>
    <property type="match status" value="5"/>
</dbReference>
<feature type="domain" description="HTH OST-type" evidence="12">
    <location>
        <begin position="1142"/>
        <end position="1215"/>
    </location>
</feature>
<feature type="region of interest" description="Disordered" evidence="10">
    <location>
        <begin position="1438"/>
        <end position="1527"/>
    </location>
</feature>
<dbReference type="GO" id="GO:1905762">
    <property type="term" value="F:CCR4-NOT complex binding"/>
    <property type="evidence" value="ECO:0007669"/>
    <property type="project" value="TreeGrafter"/>
</dbReference>
<evidence type="ECO:0000256" key="2">
    <source>
        <dbReference type="ARBA" id="ARBA00022152"/>
    </source>
</evidence>
<feature type="compositionally biased region" description="Polar residues" evidence="10">
    <location>
        <begin position="1237"/>
        <end position="1253"/>
    </location>
</feature>
<evidence type="ECO:0000256" key="4">
    <source>
        <dbReference type="ARBA" id="ARBA00022884"/>
    </source>
</evidence>
<dbReference type="InterPro" id="IPR041966">
    <property type="entry name" value="LOTUS-like"/>
</dbReference>
<feature type="region of interest" description="Disordered" evidence="10">
    <location>
        <begin position="178"/>
        <end position="199"/>
    </location>
</feature>
<keyword evidence="7" id="KW-0469">Meiosis</keyword>
<evidence type="ECO:0000313" key="14">
    <source>
        <dbReference type="RefSeq" id="XP_013410405.1"/>
    </source>
</evidence>
<dbReference type="InterPro" id="IPR035979">
    <property type="entry name" value="RBD_domain_sf"/>
</dbReference>
<feature type="compositionally biased region" description="Low complexity" evidence="10">
    <location>
        <begin position="1397"/>
        <end position="1413"/>
    </location>
</feature>
<dbReference type="CDD" id="cd10910">
    <property type="entry name" value="PIN_limkain_b1_N_like"/>
    <property type="match status" value="1"/>
</dbReference>
<proteinExistence type="predicted"/>
<keyword evidence="13" id="KW-1185">Reference proteome</keyword>
<evidence type="ECO:0000256" key="5">
    <source>
        <dbReference type="ARBA" id="ARBA00022943"/>
    </source>
</evidence>
<dbReference type="Gene3D" id="3.30.70.330">
    <property type="match status" value="2"/>
</dbReference>